<keyword evidence="1" id="KW-0067">ATP-binding</keyword>
<dbReference type="GO" id="GO:0043139">
    <property type="term" value="F:5'-3' DNA helicase activity"/>
    <property type="evidence" value="ECO:0007669"/>
    <property type="project" value="UniProtKB-EC"/>
</dbReference>
<keyword evidence="1" id="KW-0347">Helicase</keyword>
<keyword evidence="1" id="KW-0227">DNA damage</keyword>
<protein>
    <recommendedName>
        <fullName evidence="1">ATP-dependent DNA helicase</fullName>
        <ecNumber evidence="1">5.6.2.3</ecNumber>
    </recommendedName>
</protein>
<keyword evidence="1" id="KW-0234">DNA repair</keyword>
<dbReference type="Gene3D" id="3.40.50.300">
    <property type="entry name" value="P-loop containing nucleotide triphosphate hydrolases"/>
    <property type="match status" value="1"/>
</dbReference>
<sequence length="160" mass="18017">MIEDYPSLSNVNNLYIMNKLLHDINYILQQNKRTIQEFDLPQISEGFEDLRAISSVIEHELSISMSDDELYSSRVVNVGQLFSFDISQAIRQKHSAVFFVDGPGETGKTFLYPALLANFKNDGCIVLATATSGIAGNLLPGGRIAYFKFRITIKFKPMKM</sequence>
<gene>
    <name evidence="3" type="ORF">Sangu_2147800</name>
</gene>
<reference evidence="3" key="1">
    <citation type="submission" date="2020-06" db="EMBL/GenBank/DDBJ databases">
        <authorList>
            <person name="Li T."/>
            <person name="Hu X."/>
            <person name="Zhang T."/>
            <person name="Song X."/>
            <person name="Zhang H."/>
            <person name="Dai N."/>
            <person name="Sheng W."/>
            <person name="Hou X."/>
            <person name="Wei L."/>
        </authorList>
    </citation>
    <scope>NUCLEOTIDE SEQUENCE</scope>
    <source>
        <strain evidence="3">G01</strain>
        <tissue evidence="3">Leaf</tissue>
    </source>
</reference>
<comment type="cofactor">
    <cofactor evidence="1">
        <name>Mg(2+)</name>
        <dbReference type="ChEBI" id="CHEBI:18420"/>
    </cofactor>
</comment>
<evidence type="ECO:0000256" key="1">
    <source>
        <dbReference type="RuleBase" id="RU363044"/>
    </source>
</evidence>
<keyword evidence="1" id="KW-0378">Hydrolase</keyword>
<comment type="caution">
    <text evidence="3">The sequence shown here is derived from an EMBL/GenBank/DDBJ whole genome shotgun (WGS) entry which is preliminary data.</text>
</comment>
<name>A0AAW2LG12_9LAMI</name>
<accession>A0AAW2LG12</accession>
<dbReference type="InterPro" id="IPR027417">
    <property type="entry name" value="P-loop_NTPase"/>
</dbReference>
<keyword evidence="1" id="KW-0547">Nucleotide-binding</keyword>
<reference evidence="3" key="2">
    <citation type="journal article" date="2024" name="Plant">
        <title>Genomic evolution and insights into agronomic trait innovations of Sesamum species.</title>
        <authorList>
            <person name="Miao H."/>
            <person name="Wang L."/>
            <person name="Qu L."/>
            <person name="Liu H."/>
            <person name="Sun Y."/>
            <person name="Le M."/>
            <person name="Wang Q."/>
            <person name="Wei S."/>
            <person name="Zheng Y."/>
            <person name="Lin W."/>
            <person name="Duan Y."/>
            <person name="Cao H."/>
            <person name="Xiong S."/>
            <person name="Wang X."/>
            <person name="Wei L."/>
            <person name="Li C."/>
            <person name="Ma Q."/>
            <person name="Ju M."/>
            <person name="Zhao R."/>
            <person name="Li G."/>
            <person name="Mu C."/>
            <person name="Tian Q."/>
            <person name="Mei H."/>
            <person name="Zhang T."/>
            <person name="Gao T."/>
            <person name="Zhang H."/>
        </authorList>
    </citation>
    <scope>NUCLEOTIDE SEQUENCE</scope>
    <source>
        <strain evidence="3">G01</strain>
    </source>
</reference>
<feature type="domain" description="DNA helicase Pif1-like DEAD-box helicase" evidence="2">
    <location>
        <begin position="86"/>
        <end position="158"/>
    </location>
</feature>
<dbReference type="PANTHER" id="PTHR10492:SF94">
    <property type="entry name" value="ATP-DEPENDENT DNA HELICASE"/>
    <property type="match status" value="1"/>
</dbReference>
<dbReference type="SUPFAM" id="SSF52540">
    <property type="entry name" value="P-loop containing nucleoside triphosphate hydrolases"/>
    <property type="match status" value="1"/>
</dbReference>
<dbReference type="GO" id="GO:0006281">
    <property type="term" value="P:DNA repair"/>
    <property type="evidence" value="ECO:0007669"/>
    <property type="project" value="UniProtKB-KW"/>
</dbReference>
<evidence type="ECO:0000313" key="3">
    <source>
        <dbReference type="EMBL" id="KAL0317335.1"/>
    </source>
</evidence>
<dbReference type="GO" id="GO:0000723">
    <property type="term" value="P:telomere maintenance"/>
    <property type="evidence" value="ECO:0007669"/>
    <property type="project" value="InterPro"/>
</dbReference>
<evidence type="ECO:0000259" key="2">
    <source>
        <dbReference type="Pfam" id="PF05970"/>
    </source>
</evidence>
<dbReference type="PANTHER" id="PTHR10492">
    <property type="match status" value="1"/>
</dbReference>
<dbReference type="InterPro" id="IPR010285">
    <property type="entry name" value="DNA_helicase_pif1-like_DEAD"/>
</dbReference>
<organism evidence="3">
    <name type="scientific">Sesamum angustifolium</name>
    <dbReference type="NCBI Taxonomy" id="2727405"/>
    <lineage>
        <taxon>Eukaryota</taxon>
        <taxon>Viridiplantae</taxon>
        <taxon>Streptophyta</taxon>
        <taxon>Embryophyta</taxon>
        <taxon>Tracheophyta</taxon>
        <taxon>Spermatophyta</taxon>
        <taxon>Magnoliopsida</taxon>
        <taxon>eudicotyledons</taxon>
        <taxon>Gunneridae</taxon>
        <taxon>Pentapetalae</taxon>
        <taxon>asterids</taxon>
        <taxon>lamiids</taxon>
        <taxon>Lamiales</taxon>
        <taxon>Pedaliaceae</taxon>
        <taxon>Sesamum</taxon>
    </lineage>
</organism>
<dbReference type="GO" id="GO:0005524">
    <property type="term" value="F:ATP binding"/>
    <property type="evidence" value="ECO:0007669"/>
    <property type="project" value="UniProtKB-KW"/>
</dbReference>
<proteinExistence type="inferred from homology"/>
<dbReference type="GO" id="GO:0016787">
    <property type="term" value="F:hydrolase activity"/>
    <property type="evidence" value="ECO:0007669"/>
    <property type="project" value="UniProtKB-KW"/>
</dbReference>
<keyword evidence="1" id="KW-0233">DNA recombination</keyword>
<comment type="catalytic activity">
    <reaction evidence="1">
        <text>ATP + H2O = ADP + phosphate + H(+)</text>
        <dbReference type="Rhea" id="RHEA:13065"/>
        <dbReference type="ChEBI" id="CHEBI:15377"/>
        <dbReference type="ChEBI" id="CHEBI:15378"/>
        <dbReference type="ChEBI" id="CHEBI:30616"/>
        <dbReference type="ChEBI" id="CHEBI:43474"/>
        <dbReference type="ChEBI" id="CHEBI:456216"/>
        <dbReference type="EC" id="5.6.2.3"/>
    </reaction>
</comment>
<dbReference type="AlphaFoldDB" id="A0AAW2LG12"/>
<dbReference type="EMBL" id="JACGWK010000014">
    <property type="protein sequence ID" value="KAL0317335.1"/>
    <property type="molecule type" value="Genomic_DNA"/>
</dbReference>
<dbReference type="EC" id="5.6.2.3" evidence="1"/>
<dbReference type="Pfam" id="PF05970">
    <property type="entry name" value="PIF1"/>
    <property type="match status" value="1"/>
</dbReference>
<comment type="similarity">
    <text evidence="1">Belongs to the helicase family.</text>
</comment>
<dbReference type="GO" id="GO:0006310">
    <property type="term" value="P:DNA recombination"/>
    <property type="evidence" value="ECO:0007669"/>
    <property type="project" value="UniProtKB-KW"/>
</dbReference>